<dbReference type="Proteomes" id="UP000298588">
    <property type="component" value="Chromosome"/>
</dbReference>
<sequence length="241" mass="25939">MKKLLLASTAIVAFGASAQAADLGSPRMPVASAVVMPAFNWTGFYAGAQVGYGWAHQGWVTPPGLFANPWKSNGIFGGIHAGYNHQINMLVLGVQAEINGAGLTGSNINGLRTYTARTSMFGSLDVRAGIAVDRTLLYAIGGLAYTDNRHRTFETPPGGFGLTDATFRQGRVGWNIGAGAEYAFTQNWTARLEYRYYDFGTASYPDTGTLIAHTHRHYMHTVRLGVSYLFSTGPSAVVARY</sequence>
<evidence type="ECO:0000256" key="6">
    <source>
        <dbReference type="SAM" id="SignalP"/>
    </source>
</evidence>
<dbReference type="EMBL" id="CP039865">
    <property type="protein sequence ID" value="QCK88311.1"/>
    <property type="molecule type" value="Genomic_DNA"/>
</dbReference>
<dbReference type="PANTHER" id="PTHR34001">
    <property type="entry name" value="BLL7405 PROTEIN"/>
    <property type="match status" value="1"/>
</dbReference>
<feature type="domain" description="Outer membrane protein beta-barrel" evidence="7">
    <location>
        <begin position="12"/>
        <end position="230"/>
    </location>
</feature>
<accession>A0A4D7QPC5</accession>
<feature type="chain" id="PRO_5020793136" evidence="6">
    <location>
        <begin position="21"/>
        <end position="241"/>
    </location>
</feature>
<dbReference type="InterPro" id="IPR027385">
    <property type="entry name" value="Beta-barrel_OMP"/>
</dbReference>
<evidence type="ECO:0000256" key="5">
    <source>
        <dbReference type="ARBA" id="ARBA00038306"/>
    </source>
</evidence>
<evidence type="ECO:0000256" key="4">
    <source>
        <dbReference type="ARBA" id="ARBA00023237"/>
    </source>
</evidence>
<reference evidence="8 9" key="1">
    <citation type="submission" date="2019-04" db="EMBL/GenBank/DDBJ databases">
        <title>Phreatobacter aquaticus sp. nov.</title>
        <authorList>
            <person name="Choi A."/>
            <person name="Baek K."/>
        </authorList>
    </citation>
    <scope>NUCLEOTIDE SEQUENCE [LARGE SCALE GENOMIC DNA]</scope>
    <source>
        <strain evidence="8 9">NMCR1094</strain>
    </source>
</reference>
<dbReference type="SUPFAM" id="SSF56925">
    <property type="entry name" value="OMPA-like"/>
    <property type="match status" value="1"/>
</dbReference>
<evidence type="ECO:0000256" key="1">
    <source>
        <dbReference type="ARBA" id="ARBA00004442"/>
    </source>
</evidence>
<name>A0A4D7QPC5_9HYPH</name>
<keyword evidence="4" id="KW-0998">Cell outer membrane</keyword>
<evidence type="ECO:0000313" key="8">
    <source>
        <dbReference type="EMBL" id="QCK88311.1"/>
    </source>
</evidence>
<dbReference type="InterPro" id="IPR011250">
    <property type="entry name" value="OMP/PagP_B-barrel"/>
</dbReference>
<keyword evidence="9" id="KW-1185">Reference proteome</keyword>
<proteinExistence type="inferred from homology"/>
<comment type="subcellular location">
    <subcellularLocation>
        <location evidence="1">Cell outer membrane</location>
    </subcellularLocation>
</comment>
<dbReference type="KEGG" id="paqt:E8L99_22380"/>
<dbReference type="Gene3D" id="2.40.160.20">
    <property type="match status" value="1"/>
</dbReference>
<keyword evidence="3" id="KW-0472">Membrane</keyword>
<dbReference type="RefSeq" id="WP_137101638.1">
    <property type="nucleotide sequence ID" value="NZ_CP039865.1"/>
</dbReference>
<dbReference type="OrthoDB" id="9815357at2"/>
<evidence type="ECO:0000313" key="9">
    <source>
        <dbReference type="Proteomes" id="UP000298588"/>
    </source>
</evidence>
<feature type="signal peptide" evidence="6">
    <location>
        <begin position="1"/>
        <end position="20"/>
    </location>
</feature>
<gene>
    <name evidence="8" type="ORF">E8L99_22380</name>
</gene>
<keyword evidence="2 6" id="KW-0732">Signal</keyword>
<organism evidence="8 9">
    <name type="scientific">Phreatobacter aquaticus</name>
    <dbReference type="NCBI Taxonomy" id="2570229"/>
    <lineage>
        <taxon>Bacteria</taxon>
        <taxon>Pseudomonadati</taxon>
        <taxon>Pseudomonadota</taxon>
        <taxon>Alphaproteobacteria</taxon>
        <taxon>Hyphomicrobiales</taxon>
        <taxon>Phreatobacteraceae</taxon>
        <taxon>Phreatobacter</taxon>
    </lineage>
</organism>
<dbReference type="InterPro" id="IPR051692">
    <property type="entry name" value="OMP-like"/>
</dbReference>
<evidence type="ECO:0000256" key="2">
    <source>
        <dbReference type="ARBA" id="ARBA00022729"/>
    </source>
</evidence>
<dbReference type="PANTHER" id="PTHR34001:SF3">
    <property type="entry name" value="BLL7405 PROTEIN"/>
    <property type="match status" value="1"/>
</dbReference>
<evidence type="ECO:0000259" key="7">
    <source>
        <dbReference type="Pfam" id="PF13505"/>
    </source>
</evidence>
<dbReference type="AlphaFoldDB" id="A0A4D7QPC5"/>
<evidence type="ECO:0000256" key="3">
    <source>
        <dbReference type="ARBA" id="ARBA00023136"/>
    </source>
</evidence>
<protein>
    <submittedName>
        <fullName evidence="8">Porin family protein</fullName>
    </submittedName>
</protein>
<comment type="similarity">
    <text evidence="5">Belongs to the Omp25/RopB family.</text>
</comment>
<dbReference type="Pfam" id="PF13505">
    <property type="entry name" value="OMP_b-brl"/>
    <property type="match status" value="1"/>
</dbReference>
<dbReference type="GO" id="GO:0009279">
    <property type="term" value="C:cell outer membrane"/>
    <property type="evidence" value="ECO:0007669"/>
    <property type="project" value="UniProtKB-SubCell"/>
</dbReference>